<dbReference type="PANTHER" id="PTHR31374">
    <property type="entry name" value="AUXIN-INDUCED PROTEIN-LIKE-RELATED"/>
    <property type="match status" value="1"/>
</dbReference>
<dbReference type="PANTHER" id="PTHR31374:SF364">
    <property type="entry name" value="AUXIN-RESPONSIVE PROTEIN"/>
    <property type="match status" value="1"/>
</dbReference>
<dbReference type="AlphaFoldDB" id="A0A803L4X8"/>
<reference evidence="3" key="2">
    <citation type="submission" date="2021-03" db="UniProtKB">
        <authorList>
            <consortium name="EnsemblPlants"/>
        </authorList>
    </citation>
    <scope>IDENTIFICATION</scope>
</reference>
<dbReference type="Gramene" id="AUR62006917-RA">
    <property type="protein sequence ID" value="AUR62006917-RA:cds"/>
    <property type="gene ID" value="AUR62006917"/>
</dbReference>
<dbReference type="OMA" id="PCTRAET"/>
<evidence type="ECO:0000256" key="2">
    <source>
        <dbReference type="SAM" id="MobiDB-lite"/>
    </source>
</evidence>
<dbReference type="InterPro" id="IPR003676">
    <property type="entry name" value="SAUR_fam"/>
</dbReference>
<protein>
    <submittedName>
        <fullName evidence="3">Uncharacterized protein</fullName>
    </submittedName>
</protein>
<evidence type="ECO:0000313" key="4">
    <source>
        <dbReference type="Proteomes" id="UP000596660"/>
    </source>
</evidence>
<feature type="compositionally biased region" description="Basic and acidic residues" evidence="2">
    <location>
        <begin position="101"/>
        <end position="113"/>
    </location>
</feature>
<name>A0A803L4X8_CHEQI</name>
<sequence length="128" mass="15171">MLNDDKKSNNIKVKKGFLAVQVGLEDDEINHSTNKIYQDYDKNCQLQKFVIPIWYLYHPLFIGVLDRAREVYGYHFDGPLRLPISVDDFIHLRWMIEKENHPSGGSRRDDHGQHHQQYSYHPPSFRSC</sequence>
<dbReference type="GO" id="GO:0009733">
    <property type="term" value="P:response to auxin"/>
    <property type="evidence" value="ECO:0007669"/>
    <property type="project" value="InterPro"/>
</dbReference>
<dbReference type="Pfam" id="PF02519">
    <property type="entry name" value="Auxin_inducible"/>
    <property type="match status" value="1"/>
</dbReference>
<evidence type="ECO:0000256" key="1">
    <source>
        <dbReference type="ARBA" id="ARBA00006974"/>
    </source>
</evidence>
<feature type="region of interest" description="Disordered" evidence="2">
    <location>
        <begin position="101"/>
        <end position="128"/>
    </location>
</feature>
<keyword evidence="4" id="KW-1185">Reference proteome</keyword>
<comment type="similarity">
    <text evidence="1">Belongs to the ARG7 family.</text>
</comment>
<proteinExistence type="inferred from homology"/>
<organism evidence="3 4">
    <name type="scientific">Chenopodium quinoa</name>
    <name type="common">Quinoa</name>
    <dbReference type="NCBI Taxonomy" id="63459"/>
    <lineage>
        <taxon>Eukaryota</taxon>
        <taxon>Viridiplantae</taxon>
        <taxon>Streptophyta</taxon>
        <taxon>Embryophyta</taxon>
        <taxon>Tracheophyta</taxon>
        <taxon>Spermatophyta</taxon>
        <taxon>Magnoliopsida</taxon>
        <taxon>eudicotyledons</taxon>
        <taxon>Gunneridae</taxon>
        <taxon>Pentapetalae</taxon>
        <taxon>Caryophyllales</taxon>
        <taxon>Chenopodiaceae</taxon>
        <taxon>Chenopodioideae</taxon>
        <taxon>Atripliceae</taxon>
        <taxon>Chenopodium</taxon>
    </lineage>
</organism>
<evidence type="ECO:0000313" key="3">
    <source>
        <dbReference type="EnsemblPlants" id="AUR62006917-RA:cds"/>
    </source>
</evidence>
<reference evidence="3" key="1">
    <citation type="journal article" date="2017" name="Nature">
        <title>The genome of Chenopodium quinoa.</title>
        <authorList>
            <person name="Jarvis D.E."/>
            <person name="Ho Y.S."/>
            <person name="Lightfoot D.J."/>
            <person name="Schmoeckel S.M."/>
            <person name="Li B."/>
            <person name="Borm T.J.A."/>
            <person name="Ohyanagi H."/>
            <person name="Mineta K."/>
            <person name="Michell C.T."/>
            <person name="Saber N."/>
            <person name="Kharbatia N.M."/>
            <person name="Rupper R.R."/>
            <person name="Sharp A.R."/>
            <person name="Dally N."/>
            <person name="Boughton B.A."/>
            <person name="Woo Y.H."/>
            <person name="Gao G."/>
            <person name="Schijlen E.G.W.M."/>
            <person name="Guo X."/>
            <person name="Momin A.A."/>
            <person name="Negrao S."/>
            <person name="Al-Babili S."/>
            <person name="Gehring C."/>
            <person name="Roessner U."/>
            <person name="Jung C."/>
            <person name="Murphy K."/>
            <person name="Arold S.T."/>
            <person name="Gojobori T."/>
            <person name="van der Linden C.G."/>
            <person name="van Loo E.N."/>
            <person name="Jellen E.N."/>
            <person name="Maughan P.J."/>
            <person name="Tester M."/>
        </authorList>
    </citation>
    <scope>NUCLEOTIDE SEQUENCE [LARGE SCALE GENOMIC DNA]</scope>
    <source>
        <strain evidence="3">cv. PI 614886</strain>
    </source>
</reference>
<accession>A0A803L4X8</accession>
<dbReference type="EnsemblPlants" id="AUR62006917-RA">
    <property type="protein sequence ID" value="AUR62006917-RA:cds"/>
    <property type="gene ID" value="AUR62006917"/>
</dbReference>
<dbReference type="Proteomes" id="UP000596660">
    <property type="component" value="Unplaced"/>
</dbReference>